<evidence type="ECO:0000256" key="1">
    <source>
        <dbReference type="ARBA" id="ARBA00009792"/>
    </source>
</evidence>
<dbReference type="GO" id="GO:0004559">
    <property type="term" value="F:alpha-mannosidase activity"/>
    <property type="evidence" value="ECO:0007669"/>
    <property type="project" value="InterPro"/>
</dbReference>
<dbReference type="InterPro" id="IPR015341">
    <property type="entry name" value="Glyco_hydro_38_cen"/>
</dbReference>
<dbReference type="AlphaFoldDB" id="A0A8J6PD71"/>
<dbReference type="InterPro" id="IPR028995">
    <property type="entry name" value="Glyco_hydro_57/38_cen_sf"/>
</dbReference>
<dbReference type="InterPro" id="IPR011013">
    <property type="entry name" value="Gal_mutarotase_sf_dom"/>
</dbReference>
<feature type="domain" description="Glycoside hydrolase family 38 central" evidence="5">
    <location>
        <begin position="345"/>
        <end position="422"/>
    </location>
</feature>
<accession>A0A8J6PD71</accession>
<dbReference type="Gene3D" id="2.70.98.30">
    <property type="entry name" value="Golgi alpha-mannosidase II, domain 4"/>
    <property type="match status" value="1"/>
</dbReference>
<organism evidence="6 7">
    <name type="scientific">Massiliimalia timonensis</name>
    <dbReference type="NCBI Taxonomy" id="1987501"/>
    <lineage>
        <taxon>Bacteria</taxon>
        <taxon>Bacillati</taxon>
        <taxon>Bacillota</taxon>
        <taxon>Clostridia</taxon>
        <taxon>Eubacteriales</taxon>
        <taxon>Oscillospiraceae</taxon>
        <taxon>Massiliimalia</taxon>
    </lineage>
</organism>
<protein>
    <submittedName>
        <fullName evidence="6">Alpha-mannosidase</fullName>
    </submittedName>
</protein>
<dbReference type="SUPFAM" id="SSF88688">
    <property type="entry name" value="Families 57/38 glycoside transferase middle domain"/>
    <property type="match status" value="1"/>
</dbReference>
<dbReference type="Gene3D" id="3.20.110.10">
    <property type="entry name" value="Glycoside hydrolase 38, N terminal domain"/>
    <property type="match status" value="1"/>
</dbReference>
<dbReference type="Pfam" id="PF01074">
    <property type="entry name" value="Glyco_hydro_38N"/>
    <property type="match status" value="1"/>
</dbReference>
<name>A0A8J6PD71_9FIRM</name>
<comment type="caution">
    <text evidence="6">The sequence shown here is derived from an EMBL/GenBank/DDBJ whole genome shotgun (WGS) entry which is preliminary data.</text>
</comment>
<dbReference type="Gene3D" id="1.20.1270.50">
    <property type="entry name" value="Glycoside hydrolase family 38, central domain"/>
    <property type="match status" value="1"/>
</dbReference>
<evidence type="ECO:0000256" key="4">
    <source>
        <dbReference type="ARBA" id="ARBA00023295"/>
    </source>
</evidence>
<sequence>MNVIQKYQFLLEKTNHSYWEKRILSQIAFMLKVSEVKEHRFDEVLEQGLDQLTAALEKEGVISDQAARKVEEELSVLSPEAKKYKVICTAHAHIDMNWMWGFQETVAVTIDTFRTMLKLLKEYPEFTFSQSQASTYRIIEQYYPEMLPEIKQRIHEGRWEVTASTWVECDKNMPNGESLSRQVLYTKKYLSKLLEIPEESMELDFEPDTFGHSANVPEILTNGNVKYLYHCRGYMGHHVYRWKAPSGAEVLAYREPYWYNADIEYDMLLNVPEFCQKHNIDIMLKVYGVGDHGGGPTRRDIEILRDMASWPLQPKLEFGTYHQFFHELEQYADRLPVVEQELNFVFSGCYTAQSRIKMANRLGEDRLYDAEMLCTLAGLKENSNRFTERFQSAWEKHLFDQFHDIIPGSGVLETREHALGNFQEIMAYANSNANQAMYTLMERIDTSGIVTGEDPLTRSEGAGVGFNVSDADPSSTGHISEADSGLIRRCQYKFPQAERGNGKVRILHAFNTTQYDRKEVVEFVIWDWNGKEELLAFEDIHGNRIPVQILENQEWYWMHHYIKFVAEIEVPAFGYCTYVVKETQPQRIVVPDFVEPRIDVVTSDNLVLENEHLRAEFEQSTMQLVSLVNKADGTEMLSKPAGYFQYALETTHESYIAWRIGRFMQIVNLNEVYPVCINTVSKGELVQTIQYDLTFMQSKLSVAVSLEKNSKMLKFFASADWTETGNKQKGMPNLSFMVPVAYQANEFTYDIPGGMIVRPAIGHDVPGNSLIHAVNPAGPSLALITDNKYGYRGTENTMAVTLLHTSYEPDRYPEFGIHDTTIALAVTQTGSDNELLELSSQIAHPVHTLSNTSHAGDLPLEDSFLTVEGNVKVSAVKMPEDKTQNQVILRFYHTGEDATDAAFHFAGYRVKSAQTTDLLEHPKEELPVDGDTVTVTVQPDTMRTICVTLEQ</sequence>
<dbReference type="Pfam" id="PF09261">
    <property type="entry name" value="Alpha-mann_mid"/>
    <property type="match status" value="1"/>
</dbReference>
<dbReference type="GO" id="GO:0006013">
    <property type="term" value="P:mannose metabolic process"/>
    <property type="evidence" value="ECO:0007669"/>
    <property type="project" value="InterPro"/>
</dbReference>
<comment type="similarity">
    <text evidence="1">Belongs to the glycosyl hydrolase 38 family.</text>
</comment>
<evidence type="ECO:0000256" key="3">
    <source>
        <dbReference type="ARBA" id="ARBA00022801"/>
    </source>
</evidence>
<dbReference type="Proteomes" id="UP000632659">
    <property type="component" value="Unassembled WGS sequence"/>
</dbReference>
<keyword evidence="3" id="KW-0378">Hydrolase</keyword>
<keyword evidence="2" id="KW-0479">Metal-binding</keyword>
<dbReference type="SUPFAM" id="SSF74650">
    <property type="entry name" value="Galactose mutarotase-like"/>
    <property type="match status" value="1"/>
</dbReference>
<reference evidence="6" key="1">
    <citation type="submission" date="2020-08" db="EMBL/GenBank/DDBJ databases">
        <title>Genome public.</title>
        <authorList>
            <person name="Liu C."/>
            <person name="Sun Q."/>
        </authorList>
    </citation>
    <scope>NUCLEOTIDE SEQUENCE</scope>
    <source>
        <strain evidence="6">NSJ-15</strain>
    </source>
</reference>
<dbReference type="InterPro" id="IPR037094">
    <property type="entry name" value="Glyco_hydro_38_cen_sf"/>
</dbReference>
<evidence type="ECO:0000313" key="6">
    <source>
        <dbReference type="EMBL" id="MBC8609977.1"/>
    </source>
</evidence>
<dbReference type="InterPro" id="IPR011330">
    <property type="entry name" value="Glyco_hydro/deAcase_b/a-brl"/>
</dbReference>
<evidence type="ECO:0000313" key="7">
    <source>
        <dbReference type="Proteomes" id="UP000632659"/>
    </source>
</evidence>
<dbReference type="Pfam" id="PF07748">
    <property type="entry name" value="Glyco_hydro_38C"/>
    <property type="match status" value="1"/>
</dbReference>
<dbReference type="CDD" id="cd10789">
    <property type="entry name" value="GH38N_AMII_ER_cytosolic"/>
    <property type="match status" value="1"/>
</dbReference>
<dbReference type="InterPro" id="IPR011682">
    <property type="entry name" value="Glyco_hydro_38_C"/>
</dbReference>
<dbReference type="GO" id="GO:0030246">
    <property type="term" value="F:carbohydrate binding"/>
    <property type="evidence" value="ECO:0007669"/>
    <property type="project" value="InterPro"/>
</dbReference>
<dbReference type="GO" id="GO:0046872">
    <property type="term" value="F:metal ion binding"/>
    <property type="evidence" value="ECO:0007669"/>
    <property type="project" value="UniProtKB-KW"/>
</dbReference>
<dbReference type="GO" id="GO:0009313">
    <property type="term" value="P:oligosaccharide catabolic process"/>
    <property type="evidence" value="ECO:0007669"/>
    <property type="project" value="TreeGrafter"/>
</dbReference>
<keyword evidence="7" id="KW-1185">Reference proteome</keyword>
<dbReference type="InterPro" id="IPR000602">
    <property type="entry name" value="Glyco_hydro_38_N"/>
</dbReference>
<dbReference type="SUPFAM" id="SSF88713">
    <property type="entry name" value="Glycoside hydrolase/deacetylase"/>
    <property type="match status" value="1"/>
</dbReference>
<dbReference type="InterPro" id="IPR041147">
    <property type="entry name" value="GH38_C"/>
</dbReference>
<evidence type="ECO:0000256" key="2">
    <source>
        <dbReference type="ARBA" id="ARBA00022723"/>
    </source>
</evidence>
<evidence type="ECO:0000259" key="5">
    <source>
        <dbReference type="SMART" id="SM00872"/>
    </source>
</evidence>
<dbReference type="RefSeq" id="WP_154824594.1">
    <property type="nucleotide sequence ID" value="NZ_JACRTL010000001.1"/>
</dbReference>
<keyword evidence="4" id="KW-0326">Glycosidase</keyword>
<dbReference type="PANTHER" id="PTHR46017:SF1">
    <property type="entry name" value="ALPHA-MANNOSIDASE 2C1"/>
    <property type="match status" value="1"/>
</dbReference>
<dbReference type="PANTHER" id="PTHR46017">
    <property type="entry name" value="ALPHA-MANNOSIDASE 2C1"/>
    <property type="match status" value="1"/>
</dbReference>
<dbReference type="SMART" id="SM00872">
    <property type="entry name" value="Alpha-mann_mid"/>
    <property type="match status" value="1"/>
</dbReference>
<dbReference type="EMBL" id="JACRTL010000001">
    <property type="protein sequence ID" value="MBC8609977.1"/>
    <property type="molecule type" value="Genomic_DNA"/>
</dbReference>
<dbReference type="InterPro" id="IPR027291">
    <property type="entry name" value="Glyco_hydro_38_N_sf"/>
</dbReference>
<proteinExistence type="inferred from homology"/>
<gene>
    <name evidence="6" type="ORF">H8702_02430</name>
</gene>
<dbReference type="Pfam" id="PF17677">
    <property type="entry name" value="Glyco_hydro38C2"/>
    <property type="match status" value="1"/>
</dbReference>